<name>A0A1H3LZ89_9RHOB</name>
<keyword evidence="2" id="KW-1185">Reference proteome</keyword>
<gene>
    <name evidence="1" type="ORF">SAMN05444340_11515</name>
</gene>
<sequence>MTADTIFHAFSHLDHLQGDDRDFLLDYFIEEDKRLTSDLSEQEAAELRADQAFGIDGDAIQAPLSSGVLFDQTSPFKKLCIDTANKVIQTWTREFLRDMYRRHGPESYLREPLKNQVFEAIRETTMEVVASDEIRGSYDLLELIEQDPTIADAANGDETLKLEPGAVFNHLHRCVALRVLETLDVEKLAAVANRHAQFGSRRSHRRRQLRA</sequence>
<organism evidence="1 2">
    <name type="scientific">Citreimonas salinaria</name>
    <dbReference type="NCBI Taxonomy" id="321339"/>
    <lineage>
        <taxon>Bacteria</taxon>
        <taxon>Pseudomonadati</taxon>
        <taxon>Pseudomonadota</taxon>
        <taxon>Alphaproteobacteria</taxon>
        <taxon>Rhodobacterales</taxon>
        <taxon>Roseobacteraceae</taxon>
        <taxon>Citreimonas</taxon>
    </lineage>
</organism>
<accession>A0A1H3LZ89</accession>
<dbReference type="EMBL" id="FNPF01000015">
    <property type="protein sequence ID" value="SDY69730.1"/>
    <property type="molecule type" value="Genomic_DNA"/>
</dbReference>
<proteinExistence type="predicted"/>
<dbReference type="AlphaFoldDB" id="A0A1H3LZ89"/>
<dbReference type="Proteomes" id="UP000199286">
    <property type="component" value="Unassembled WGS sequence"/>
</dbReference>
<evidence type="ECO:0000313" key="2">
    <source>
        <dbReference type="Proteomes" id="UP000199286"/>
    </source>
</evidence>
<protein>
    <submittedName>
        <fullName evidence="1">Uncharacterized protein</fullName>
    </submittedName>
</protein>
<reference evidence="1 2" key="1">
    <citation type="submission" date="2016-10" db="EMBL/GenBank/DDBJ databases">
        <authorList>
            <person name="de Groot N.N."/>
        </authorList>
    </citation>
    <scope>NUCLEOTIDE SEQUENCE [LARGE SCALE GENOMIC DNA]</scope>
    <source>
        <strain evidence="1 2">DSM 26880</strain>
    </source>
</reference>
<dbReference type="RefSeq" id="WP_089884646.1">
    <property type="nucleotide sequence ID" value="NZ_FNPF01000015.1"/>
</dbReference>
<evidence type="ECO:0000313" key="1">
    <source>
        <dbReference type="EMBL" id="SDY69730.1"/>
    </source>
</evidence>